<protein>
    <recommendedName>
        <fullName evidence="5">DUF916 domain-containing protein</fullName>
    </recommendedName>
</protein>
<feature type="signal peptide" evidence="2">
    <location>
        <begin position="1"/>
        <end position="26"/>
    </location>
</feature>
<organism evidence="3 4">
    <name type="scientific">candidate division CPR2 bacterium GW2011_GWC1_41_48</name>
    <dbReference type="NCBI Taxonomy" id="1618344"/>
    <lineage>
        <taxon>Bacteria</taxon>
        <taxon>Bacteria division CPR2</taxon>
    </lineage>
</organism>
<evidence type="ECO:0000256" key="1">
    <source>
        <dbReference type="SAM" id="Phobius"/>
    </source>
</evidence>
<evidence type="ECO:0000256" key="2">
    <source>
        <dbReference type="SAM" id="SignalP"/>
    </source>
</evidence>
<dbReference type="EMBL" id="LCBL01000004">
    <property type="protein sequence ID" value="KKS08876.1"/>
    <property type="molecule type" value="Genomic_DNA"/>
</dbReference>
<reference evidence="3 4" key="1">
    <citation type="journal article" date="2015" name="Nature">
        <title>rRNA introns, odd ribosomes, and small enigmatic genomes across a large radiation of phyla.</title>
        <authorList>
            <person name="Brown C.T."/>
            <person name="Hug L.A."/>
            <person name="Thomas B.C."/>
            <person name="Sharon I."/>
            <person name="Castelle C.J."/>
            <person name="Singh A."/>
            <person name="Wilkins M.J."/>
            <person name="Williams K.H."/>
            <person name="Banfield J.F."/>
        </authorList>
    </citation>
    <scope>NUCLEOTIDE SEQUENCE [LARGE SCALE GENOMIC DNA]</scope>
</reference>
<evidence type="ECO:0008006" key="5">
    <source>
        <dbReference type="Google" id="ProtNLM"/>
    </source>
</evidence>
<dbReference type="Proteomes" id="UP000033869">
    <property type="component" value="Unassembled WGS sequence"/>
</dbReference>
<sequence length="313" mass="33452">MKKTISVMLGVILSVALVSAPKLLKAADGGPESRGITVVPPNFELYANPGEGITEKLRVKNESSVQSTFQIVVEDFKAQGEDGGVELVDKEQSNSTFSLAKWIEPDVKTLTLGPGEEKALNFRVNVPKDAEPGGHYASILVSMGGDGNLNTSGASVASRIGSLVLLRVSGNVKEETTVESFTAPKYSEKAPVNFGLRVKNAGNNHVRPKGTIVITDIFGRKVAEVPLNGLNVLPNNTIRKMDTEWKHDGLLANRYTATLVATYGQQNKPLSASVSFIVFPKPLAAATAVGIVVLGLVVVKRDKVKKILHNLTK</sequence>
<feature type="chain" id="PRO_5002535525" description="DUF916 domain-containing protein" evidence="2">
    <location>
        <begin position="27"/>
        <end position="313"/>
    </location>
</feature>
<dbReference type="AlphaFoldDB" id="A0A0G0YH47"/>
<accession>A0A0G0YH47</accession>
<keyword evidence="1" id="KW-1133">Transmembrane helix</keyword>
<name>A0A0G0YH47_UNCC2</name>
<feature type="transmembrane region" description="Helical" evidence="1">
    <location>
        <begin position="276"/>
        <end position="299"/>
    </location>
</feature>
<gene>
    <name evidence="3" type="ORF">UU65_C0004G0087</name>
</gene>
<keyword evidence="2" id="KW-0732">Signal</keyword>
<evidence type="ECO:0000313" key="4">
    <source>
        <dbReference type="Proteomes" id="UP000033869"/>
    </source>
</evidence>
<keyword evidence="1" id="KW-0472">Membrane</keyword>
<comment type="caution">
    <text evidence="3">The sequence shown here is derived from an EMBL/GenBank/DDBJ whole genome shotgun (WGS) entry which is preliminary data.</text>
</comment>
<proteinExistence type="predicted"/>
<evidence type="ECO:0000313" key="3">
    <source>
        <dbReference type="EMBL" id="KKS08876.1"/>
    </source>
</evidence>
<keyword evidence="1" id="KW-0812">Transmembrane</keyword>